<accession>A0A1L8R8E9</accession>
<evidence type="ECO:0000313" key="2">
    <source>
        <dbReference type="EMBL" id="PAB00863.1"/>
    </source>
</evidence>
<dbReference type="OrthoDB" id="1652026at2"/>
<reference evidence="2 4" key="2">
    <citation type="submission" date="2015-08" db="EMBL/GenBank/DDBJ databases">
        <title>Enterococcus genome sequence.</title>
        <authorList>
            <person name="Acedo J.Z."/>
            <person name="Vederas J.C."/>
        </authorList>
    </citation>
    <scope>NUCLEOTIDE SEQUENCE [LARGE SCALE GENOMIC DNA]</scope>
    <source>
        <strain evidence="2 4">49</strain>
    </source>
</reference>
<name>A0A1L8R8E9_9ENTE</name>
<dbReference type="Proteomes" id="UP000216797">
    <property type="component" value="Unassembled WGS sequence"/>
</dbReference>
<dbReference type="STRING" id="317010.RU96_GL001509"/>
<keyword evidence="4" id="KW-1185">Reference proteome</keyword>
<evidence type="ECO:0000313" key="4">
    <source>
        <dbReference type="Proteomes" id="UP000216797"/>
    </source>
</evidence>
<dbReference type="RefSeq" id="WP_071864048.1">
    <property type="nucleotide sequence ID" value="NZ_JBHLVQ010000033.1"/>
</dbReference>
<gene>
    <name evidence="2" type="ORF">AKL21_06310</name>
    <name evidence="1" type="ORF">RU96_GL001509</name>
</gene>
<protein>
    <submittedName>
        <fullName evidence="1">Uncharacterized protein</fullName>
    </submittedName>
</protein>
<organism evidence="1 3">
    <name type="scientific">Enterococcus canintestini</name>
    <dbReference type="NCBI Taxonomy" id="317010"/>
    <lineage>
        <taxon>Bacteria</taxon>
        <taxon>Bacillati</taxon>
        <taxon>Bacillota</taxon>
        <taxon>Bacilli</taxon>
        <taxon>Lactobacillales</taxon>
        <taxon>Enterococcaceae</taxon>
        <taxon>Enterococcus</taxon>
    </lineage>
</organism>
<dbReference type="EMBL" id="LHUG01000005">
    <property type="protein sequence ID" value="PAB00863.1"/>
    <property type="molecule type" value="Genomic_DNA"/>
</dbReference>
<dbReference type="EMBL" id="JXKG01000003">
    <property type="protein sequence ID" value="OJG16012.1"/>
    <property type="molecule type" value="Genomic_DNA"/>
</dbReference>
<dbReference type="Proteomes" id="UP000182835">
    <property type="component" value="Unassembled WGS sequence"/>
</dbReference>
<proteinExistence type="predicted"/>
<evidence type="ECO:0000313" key="1">
    <source>
        <dbReference type="EMBL" id="OJG16012.1"/>
    </source>
</evidence>
<evidence type="ECO:0000313" key="3">
    <source>
        <dbReference type="Proteomes" id="UP000182835"/>
    </source>
</evidence>
<dbReference type="AlphaFoldDB" id="A0A1L8R8E9"/>
<comment type="caution">
    <text evidence="1">The sequence shown here is derived from an EMBL/GenBank/DDBJ whole genome shotgun (WGS) entry which is preliminary data.</text>
</comment>
<sequence length="76" mass="8809">MLKEQEMFLNFIKERAVKGNEEQIEAILVDAFAKLATDEFTTEEFTNVREKLLPLIAPEYQTEVKEAMAHFASMLK</sequence>
<reference evidence="1 3" key="1">
    <citation type="submission" date="2014-12" db="EMBL/GenBank/DDBJ databases">
        <title>Draft genome sequences of 29 type strains of Enterococci.</title>
        <authorList>
            <person name="Zhong Z."/>
            <person name="Sun Z."/>
            <person name="Liu W."/>
            <person name="Zhang W."/>
            <person name="Zhang H."/>
        </authorList>
    </citation>
    <scope>NUCLEOTIDE SEQUENCE [LARGE SCALE GENOMIC DNA]</scope>
    <source>
        <strain evidence="1 3">DSM 21207</strain>
    </source>
</reference>